<evidence type="ECO:0000313" key="7">
    <source>
        <dbReference type="EMBL" id="AGQ19837.1"/>
    </source>
</evidence>
<evidence type="ECO:0000256" key="2">
    <source>
        <dbReference type="ARBA" id="ARBA00022980"/>
    </source>
</evidence>
<evidence type="ECO:0000256" key="5">
    <source>
        <dbReference type="HAMAP-Rule" id="MF_00291"/>
    </source>
</evidence>
<dbReference type="PROSITE" id="PS00962">
    <property type="entry name" value="RIBOSOMAL_S2_1"/>
    <property type="match status" value="1"/>
</dbReference>
<dbReference type="CDD" id="cd01425">
    <property type="entry name" value="RPS2"/>
    <property type="match status" value="1"/>
</dbReference>
<dbReference type="AlphaFoldDB" id="S5DY63"/>
<dbReference type="SUPFAM" id="SSF52313">
    <property type="entry name" value="Ribosomal protein S2"/>
    <property type="match status" value="1"/>
</dbReference>
<dbReference type="Pfam" id="PF00318">
    <property type="entry name" value="Ribosomal_S2"/>
    <property type="match status" value="1"/>
</dbReference>
<keyword evidence="2 5" id="KW-0689">Ribosomal protein</keyword>
<reference evidence="7" key="1">
    <citation type="journal article" date="2013" name="Sci. Rep.">
        <title>Metagenomics uncovers a new group of low GC and ultra-small marine Actinobacteria.</title>
        <authorList>
            <person name="Ghai R."/>
            <person name="Mizuno C.M."/>
            <person name="Picazo A."/>
            <person name="Camacho A."/>
            <person name="Rodriguez-Valera F."/>
        </authorList>
    </citation>
    <scope>NUCLEOTIDE SEQUENCE</scope>
</reference>
<dbReference type="EMBL" id="KC811144">
    <property type="protein sequence ID" value="AGQ19837.1"/>
    <property type="molecule type" value="Genomic_DNA"/>
</dbReference>
<protein>
    <recommendedName>
        <fullName evidence="4 5">Small ribosomal subunit protein uS2</fullName>
    </recommendedName>
</protein>
<dbReference type="GO" id="GO:0003735">
    <property type="term" value="F:structural constituent of ribosome"/>
    <property type="evidence" value="ECO:0007669"/>
    <property type="project" value="InterPro"/>
</dbReference>
<name>S5DY63_9ACTN</name>
<dbReference type="PROSITE" id="PS00963">
    <property type="entry name" value="RIBOSOMAL_S2_2"/>
    <property type="match status" value="1"/>
</dbReference>
<comment type="similarity">
    <text evidence="1 5 6">Belongs to the universal ribosomal protein uS2 family.</text>
</comment>
<sequence length="236" mass="26174">MSTSMKDLLEAGVHFGHQTQRWNPKMDKYIYGAKSGIHILDLRITYDAIEQAQEYVQKLVANSGKVLFVGTKPQAQQVIEDQAIRADMPYVNFRWLGGMLTNFKTIIKRVVYLKELVSLESSGEINAYTKSERLKIKREIEKLKKSIGGIVNLNKLPDAIFVVDLANETTAITEAVKLGIPVIGLADSNVNPEGVEFLIPGNDDAIRSIELIAAAIADACLKGSGKREEVENKENE</sequence>
<dbReference type="InterPro" id="IPR023591">
    <property type="entry name" value="Ribosomal_uS2_flav_dom_sf"/>
</dbReference>
<evidence type="ECO:0000256" key="6">
    <source>
        <dbReference type="RuleBase" id="RU003631"/>
    </source>
</evidence>
<evidence type="ECO:0000256" key="1">
    <source>
        <dbReference type="ARBA" id="ARBA00006242"/>
    </source>
</evidence>
<organism evidence="7">
    <name type="scientific">Candidatus Actinomarina minuta</name>
    <dbReference type="NCBI Taxonomy" id="1389454"/>
    <lineage>
        <taxon>Bacteria</taxon>
        <taxon>Bacillati</taxon>
        <taxon>Actinomycetota</taxon>
        <taxon>Actinomycetes</taxon>
        <taxon>Candidatus Actinomarinidae</taxon>
        <taxon>Candidatus Actinomarinales</taxon>
        <taxon>Candidatus Actinomarineae</taxon>
        <taxon>Candidatus Actinomarinaceae</taxon>
        <taxon>Candidatus Actinomarina</taxon>
    </lineage>
</organism>
<accession>S5DY63</accession>
<dbReference type="PANTHER" id="PTHR12534">
    <property type="entry name" value="30S RIBOSOMAL PROTEIN S2 PROKARYOTIC AND ORGANELLAR"/>
    <property type="match status" value="1"/>
</dbReference>
<dbReference type="Gene3D" id="3.40.50.10490">
    <property type="entry name" value="Glucose-6-phosphate isomerase like protein, domain 1"/>
    <property type="match status" value="1"/>
</dbReference>
<dbReference type="PANTHER" id="PTHR12534:SF0">
    <property type="entry name" value="SMALL RIBOSOMAL SUBUNIT PROTEIN US2M"/>
    <property type="match status" value="1"/>
</dbReference>
<dbReference type="FunFam" id="1.10.287.610:FF:000001">
    <property type="entry name" value="30S ribosomal protein S2"/>
    <property type="match status" value="1"/>
</dbReference>
<dbReference type="InterPro" id="IPR005706">
    <property type="entry name" value="Ribosomal_uS2_bac/mit/plastid"/>
</dbReference>
<evidence type="ECO:0000256" key="3">
    <source>
        <dbReference type="ARBA" id="ARBA00023274"/>
    </source>
</evidence>
<gene>
    <name evidence="5" type="primary">rpsB</name>
</gene>
<dbReference type="GO" id="GO:0006412">
    <property type="term" value="P:translation"/>
    <property type="evidence" value="ECO:0007669"/>
    <property type="project" value="UniProtKB-UniRule"/>
</dbReference>
<dbReference type="HAMAP" id="MF_00291_B">
    <property type="entry name" value="Ribosomal_uS2_B"/>
    <property type="match status" value="1"/>
</dbReference>
<proteinExistence type="inferred from homology"/>
<keyword evidence="3 5" id="KW-0687">Ribonucleoprotein</keyword>
<evidence type="ECO:0000256" key="4">
    <source>
        <dbReference type="ARBA" id="ARBA00035256"/>
    </source>
</evidence>
<dbReference type="NCBIfam" id="TIGR01011">
    <property type="entry name" value="rpsB_bact"/>
    <property type="match status" value="1"/>
</dbReference>
<dbReference type="Gene3D" id="1.10.287.610">
    <property type="entry name" value="Helix hairpin bin"/>
    <property type="match status" value="1"/>
</dbReference>
<dbReference type="PRINTS" id="PR00395">
    <property type="entry name" value="RIBOSOMALS2"/>
</dbReference>
<dbReference type="GO" id="GO:0022627">
    <property type="term" value="C:cytosolic small ribosomal subunit"/>
    <property type="evidence" value="ECO:0007669"/>
    <property type="project" value="TreeGrafter"/>
</dbReference>
<dbReference type="InterPro" id="IPR018130">
    <property type="entry name" value="Ribosomal_uS2_CS"/>
</dbReference>
<dbReference type="InterPro" id="IPR001865">
    <property type="entry name" value="Ribosomal_uS2"/>
</dbReference>